<name>A0ABQ5V8K5_9PROT</name>
<dbReference type="NCBIfam" id="NF041373">
    <property type="entry name" value="HGG_STG"/>
    <property type="match status" value="1"/>
</dbReference>
<proteinExistence type="predicted"/>
<protein>
    <submittedName>
        <fullName evidence="1">Uncharacterized protein</fullName>
    </submittedName>
</protein>
<reference evidence="1" key="2">
    <citation type="submission" date="2023-01" db="EMBL/GenBank/DDBJ databases">
        <title>Draft genome sequence of Algimonas ampicilliniresistens strain NBRC 108219.</title>
        <authorList>
            <person name="Sun Q."/>
            <person name="Mori K."/>
        </authorList>
    </citation>
    <scope>NUCLEOTIDE SEQUENCE</scope>
    <source>
        <strain evidence="1">NBRC 108219</strain>
    </source>
</reference>
<organism evidence="1 2">
    <name type="scientific">Algimonas ampicilliniresistens</name>
    <dbReference type="NCBI Taxonomy" id="1298735"/>
    <lineage>
        <taxon>Bacteria</taxon>
        <taxon>Pseudomonadati</taxon>
        <taxon>Pseudomonadota</taxon>
        <taxon>Alphaproteobacteria</taxon>
        <taxon>Maricaulales</taxon>
        <taxon>Robiginitomaculaceae</taxon>
        <taxon>Algimonas</taxon>
    </lineage>
</organism>
<dbReference type="RefSeq" id="WP_284387805.1">
    <property type="nucleotide sequence ID" value="NZ_BSNK01000001.1"/>
</dbReference>
<comment type="caution">
    <text evidence="1">The sequence shown here is derived from an EMBL/GenBank/DDBJ whole genome shotgun (WGS) entry which is preliminary data.</text>
</comment>
<sequence>MSIEPYNSDPLTIPQIPNVAVPPSFWDDLIAYRSPSMVQLTLQDRDRINRLTFDKAAEIFASDLTTTRIETRGLAFALRKAGERAKSYKRYYVDCAVWDRDHSKATKRRVPCGARKKDGAQCRAMSEPGRNRCRFHGGRSTGPRTVEGMRKALSCLPQYRNDPERLEAKLSEWSEKLAA</sequence>
<accession>A0ABQ5V8K5</accession>
<evidence type="ECO:0000313" key="1">
    <source>
        <dbReference type="EMBL" id="GLQ22926.1"/>
    </source>
</evidence>
<keyword evidence="2" id="KW-1185">Reference proteome</keyword>
<dbReference type="Proteomes" id="UP001161391">
    <property type="component" value="Unassembled WGS sequence"/>
</dbReference>
<gene>
    <name evidence="1" type="ORF">GCM10007853_08000</name>
</gene>
<dbReference type="InterPro" id="IPR047675">
    <property type="entry name" value="Putative_zinc-bd"/>
</dbReference>
<evidence type="ECO:0000313" key="2">
    <source>
        <dbReference type="Proteomes" id="UP001161391"/>
    </source>
</evidence>
<reference evidence="1" key="1">
    <citation type="journal article" date="2014" name="Int. J. Syst. Evol. Microbiol.">
        <title>Complete genome of a new Firmicutes species belonging to the dominant human colonic microbiota ('Ruminococcus bicirculans') reveals two chromosomes and a selective capacity to utilize plant glucans.</title>
        <authorList>
            <consortium name="NISC Comparative Sequencing Program"/>
            <person name="Wegmann U."/>
            <person name="Louis P."/>
            <person name="Goesmann A."/>
            <person name="Henrissat B."/>
            <person name="Duncan S.H."/>
            <person name="Flint H.J."/>
        </authorList>
    </citation>
    <scope>NUCLEOTIDE SEQUENCE</scope>
    <source>
        <strain evidence="1">NBRC 108219</strain>
    </source>
</reference>
<dbReference type="EMBL" id="BSNK01000001">
    <property type="protein sequence ID" value="GLQ22926.1"/>
    <property type="molecule type" value="Genomic_DNA"/>
</dbReference>